<dbReference type="AlphaFoldDB" id="A0A6A4T0Q0"/>
<evidence type="ECO:0000259" key="17">
    <source>
        <dbReference type="PROSITE" id="PS51195"/>
    </source>
</evidence>
<feature type="domain" description="Helicase ATP-binding" evidence="15">
    <location>
        <begin position="749"/>
        <end position="924"/>
    </location>
</feature>
<keyword evidence="6" id="KW-0067">ATP-binding</keyword>
<dbReference type="PROSITE" id="PS00615">
    <property type="entry name" value="C_TYPE_LECTIN_1"/>
    <property type="match status" value="1"/>
</dbReference>
<evidence type="ECO:0000256" key="1">
    <source>
        <dbReference type="ARBA" id="ARBA00012552"/>
    </source>
</evidence>
<keyword evidence="2" id="KW-0430">Lectin</keyword>
<dbReference type="GO" id="GO:0016787">
    <property type="term" value="F:hydrolase activity"/>
    <property type="evidence" value="ECO:0007669"/>
    <property type="project" value="UniProtKB-KW"/>
</dbReference>
<dbReference type="GO" id="GO:0030246">
    <property type="term" value="F:carbohydrate binding"/>
    <property type="evidence" value="ECO:0007669"/>
    <property type="project" value="UniProtKB-KW"/>
</dbReference>
<feature type="domain" description="DEAD-box RNA helicase Q" evidence="17">
    <location>
        <begin position="718"/>
        <end position="746"/>
    </location>
</feature>
<dbReference type="InterPro" id="IPR001650">
    <property type="entry name" value="Helicase_C-like"/>
</dbReference>
<keyword evidence="7" id="KW-0694">RNA-binding</keyword>
<feature type="region of interest" description="Disordered" evidence="12">
    <location>
        <begin position="1096"/>
        <end position="1253"/>
    </location>
</feature>
<keyword evidence="13" id="KW-0812">Transmembrane</keyword>
<dbReference type="SMART" id="SM00034">
    <property type="entry name" value="CLECT"/>
    <property type="match status" value="2"/>
</dbReference>
<dbReference type="InterPro" id="IPR001304">
    <property type="entry name" value="C-type_lectin-like"/>
</dbReference>
<feature type="transmembrane region" description="Helical" evidence="13">
    <location>
        <begin position="286"/>
        <end position="309"/>
    </location>
</feature>
<comment type="caution">
    <text evidence="18">The sequence shown here is derived from an EMBL/GenBank/DDBJ whole genome shotgun (WGS) entry which is preliminary data.</text>
</comment>
<feature type="region of interest" description="Disordered" evidence="12">
    <location>
        <begin position="1"/>
        <end position="21"/>
    </location>
</feature>
<reference evidence="18 19" key="1">
    <citation type="submission" date="2019-06" db="EMBL/GenBank/DDBJ databases">
        <title>Draft genomes of female and male turbot (Scophthalmus maximus).</title>
        <authorList>
            <person name="Xu H."/>
            <person name="Xu X.-W."/>
            <person name="Shao C."/>
            <person name="Chen S."/>
        </authorList>
    </citation>
    <scope>NUCLEOTIDE SEQUENCE [LARGE SCALE GENOMIC DNA]</scope>
    <source>
        <strain evidence="18">Ysfricsl-2016a</strain>
        <tissue evidence="18">Blood</tissue>
    </source>
</reference>
<evidence type="ECO:0000256" key="4">
    <source>
        <dbReference type="ARBA" id="ARBA00022801"/>
    </source>
</evidence>
<sequence length="1253" mass="141144">MEMPDYINQQPSHEQKCSSNTDRTETRILQVLFLSFGVLCMVQAILNVSLRLTLHSNQVSTASLCNTTTLGVQNQKEEGNIDSERKNTLCNSLQKRVNDLTGVKNLLENKISELNNKIKRLEEEKDRLSALSGCGSSSKRCPANWIEMNRRCYFMSSERRTWDDSRTDCQIKGADLVVINSELEQNALYRLYGDPLLLFWIGLRNTDRTFRWVDGSALNKLFWQPGQPDSVGFLNREDCVEMNLRDPVEASWNDAPCGQHRRWLCEKDPPNSANEPSGKKNVVRPAVMFLVLLCLLLLAVVIVLVVLWIQEKSLSDNQTTERDELQTRYDEMERLNDNLTRKTNRLEGDIDLLMVIQINLTKQRDELQKQLDDSLSRHELSKVFEVGDLGSSECSQNIRGYDNVMNNFSMTSKLFLEKGFLFNCSEIKRTSAYSYKKMSFCPDPWMRFDNSCNFSPTMEKNWFDSKAYCEIQNSTLVIISSLNEHKFVRSFPSPVWIGLSDEEKEGEWKWVNGSVVTETVSCAIATREIMSGHVYADPDIIKKVHFDQDDEDNIVDIYVSAESLKVYDNPWVEDMSPNKPGPAETQHPAIAVYASHSSLKAEERWLLCGPAVSLLLATSFVNVCFPRSPADRRYGGGPPRFGGGGGGGNRGGPPPGKFGNPGERLRKKHWNLDELPKFQKNFYQEHPDATRRTLQEVELYRRSKEVTVKGRDCPKPIMKFHEAAFPSYVMDVISKLNWTDPTSIQSQGWPVALSGKDMVGIAQTGSGKTLAYLLPAIVHIQHQPFLEHGDGPICLVLAPTRELAQQVQQVAAEYGRASRLKTTCIYGGAPKGPQIRDLERGVEICIATPGRLIDFLECGKTNLRRCTYLVLDEADRMLDMGFEPQIRKIVDQIRPDRQTLMWSATWPKEVRQLAEDFLKDYVQINIGALQLSANHNILQIVDVCNDMEKEDKLIRLLEEIMSEKENKTIIFVETKRRCDEITRRMRRDGWPAMGIHGDKSQQERDWVLNEFRYGKAPILIATDVASRGLDVEDVKFVINYDYPNSSEDYIHRIGRTARSQKTGTAYTFFTPNNMKQASDLISVLREANQAINPKLIQMAEDRGGRGRGGRGGYKDDRRDRYSGGGRSNFGGSSFRDRDSDRGFGNGPKSAFGGGKAQNGSSYGGNSGNSSGSYGNNYSNSNGQGNFGGPANQVGAFGNQSFQGPPQFGAMQRAGQNGMNHPPFPFNSQPPPQAQQAPPPPPMVPYPMPPPFPQ</sequence>
<dbReference type="Gene3D" id="3.40.50.300">
    <property type="entry name" value="P-loop containing nucleotide triphosphate hydrolases"/>
    <property type="match status" value="2"/>
</dbReference>
<keyword evidence="13" id="KW-1133">Transmembrane helix</keyword>
<evidence type="ECO:0000259" key="14">
    <source>
        <dbReference type="PROSITE" id="PS50041"/>
    </source>
</evidence>
<evidence type="ECO:0000256" key="5">
    <source>
        <dbReference type="ARBA" id="ARBA00022806"/>
    </source>
</evidence>
<dbReference type="Pfam" id="PF00271">
    <property type="entry name" value="Helicase_C"/>
    <property type="match status" value="1"/>
</dbReference>
<feature type="domain" description="Helicase C-terminal" evidence="16">
    <location>
        <begin position="952"/>
        <end position="1099"/>
    </location>
</feature>
<feature type="compositionally biased region" description="Gly residues" evidence="12">
    <location>
        <begin position="635"/>
        <end position="651"/>
    </location>
</feature>
<dbReference type="InterPro" id="IPR014014">
    <property type="entry name" value="RNA_helicase_DEAD_Q_motif"/>
</dbReference>
<evidence type="ECO:0000256" key="7">
    <source>
        <dbReference type="ARBA" id="ARBA00022884"/>
    </source>
</evidence>
<dbReference type="FunFam" id="3.40.50.300:FF:000079">
    <property type="entry name" value="probable ATP-dependent RNA helicase DDX17"/>
    <property type="match status" value="1"/>
</dbReference>
<evidence type="ECO:0000256" key="9">
    <source>
        <dbReference type="ARBA" id="ARBA00047984"/>
    </source>
</evidence>
<feature type="domain" description="C-type lectin" evidence="14">
    <location>
        <begin position="148"/>
        <end position="266"/>
    </location>
</feature>
<dbReference type="FunFam" id="3.40.50.300:FF:000008">
    <property type="entry name" value="ATP-dependent RNA helicase RhlB"/>
    <property type="match status" value="1"/>
</dbReference>
<dbReference type="InterPro" id="IPR016186">
    <property type="entry name" value="C-type_lectin-like/link_sf"/>
</dbReference>
<evidence type="ECO:0000256" key="3">
    <source>
        <dbReference type="ARBA" id="ARBA00022741"/>
    </source>
</evidence>
<dbReference type="InterPro" id="IPR016187">
    <property type="entry name" value="CTDL_fold"/>
</dbReference>
<evidence type="ECO:0000256" key="6">
    <source>
        <dbReference type="ARBA" id="ARBA00022840"/>
    </source>
</evidence>
<dbReference type="PROSITE" id="PS51194">
    <property type="entry name" value="HELICASE_CTER"/>
    <property type="match status" value="1"/>
</dbReference>
<dbReference type="InterPro" id="IPR018378">
    <property type="entry name" value="C-type_lectin_CS"/>
</dbReference>
<dbReference type="SUPFAM" id="SSF56436">
    <property type="entry name" value="C-type lectin-like"/>
    <property type="match status" value="2"/>
</dbReference>
<feature type="domain" description="C-type lectin" evidence="14">
    <location>
        <begin position="448"/>
        <end position="516"/>
    </location>
</feature>
<dbReference type="GO" id="GO:0003724">
    <property type="term" value="F:RNA helicase activity"/>
    <property type="evidence" value="ECO:0007669"/>
    <property type="project" value="UniProtKB-EC"/>
</dbReference>
<feature type="region of interest" description="Disordered" evidence="12">
    <location>
        <begin position="632"/>
        <end position="663"/>
    </location>
</feature>
<feature type="transmembrane region" description="Helical" evidence="13">
    <location>
        <begin position="28"/>
        <end position="50"/>
    </location>
</feature>
<comment type="catalytic activity">
    <reaction evidence="9">
        <text>ATP + H2O = ADP + phosphate + H(+)</text>
        <dbReference type="Rhea" id="RHEA:13065"/>
        <dbReference type="ChEBI" id="CHEBI:15377"/>
        <dbReference type="ChEBI" id="CHEBI:15378"/>
        <dbReference type="ChEBI" id="CHEBI:30616"/>
        <dbReference type="ChEBI" id="CHEBI:43474"/>
        <dbReference type="ChEBI" id="CHEBI:456216"/>
        <dbReference type="EC" id="3.6.4.13"/>
    </reaction>
</comment>
<dbReference type="PROSITE" id="PS51195">
    <property type="entry name" value="Q_MOTIF"/>
    <property type="match status" value="1"/>
</dbReference>
<evidence type="ECO:0000259" key="15">
    <source>
        <dbReference type="PROSITE" id="PS51192"/>
    </source>
</evidence>
<dbReference type="GO" id="GO:0005524">
    <property type="term" value="F:ATP binding"/>
    <property type="evidence" value="ECO:0007669"/>
    <property type="project" value="UniProtKB-KW"/>
</dbReference>
<name>A0A6A4T0Q0_SCOMX</name>
<feature type="coiled-coil region" evidence="11">
    <location>
        <begin position="315"/>
        <end position="349"/>
    </location>
</feature>
<feature type="compositionally biased region" description="Basic and acidic residues" evidence="12">
    <location>
        <begin position="1112"/>
        <end position="1121"/>
    </location>
</feature>
<dbReference type="GO" id="GO:0003723">
    <property type="term" value="F:RNA binding"/>
    <property type="evidence" value="ECO:0007669"/>
    <property type="project" value="UniProtKB-KW"/>
</dbReference>
<dbReference type="InterPro" id="IPR011545">
    <property type="entry name" value="DEAD/DEAH_box_helicase_dom"/>
</dbReference>
<feature type="compositionally biased region" description="Low complexity" evidence="12">
    <location>
        <begin position="1167"/>
        <end position="1183"/>
    </location>
</feature>
<dbReference type="Gene3D" id="3.10.100.10">
    <property type="entry name" value="Mannose-Binding Protein A, subunit A"/>
    <property type="match status" value="2"/>
</dbReference>
<dbReference type="Pfam" id="PF00059">
    <property type="entry name" value="Lectin_C"/>
    <property type="match status" value="2"/>
</dbReference>
<dbReference type="InterPro" id="IPR014001">
    <property type="entry name" value="Helicase_ATP-bd"/>
</dbReference>
<evidence type="ECO:0000313" key="19">
    <source>
        <dbReference type="Proteomes" id="UP000438429"/>
    </source>
</evidence>
<evidence type="ECO:0000256" key="12">
    <source>
        <dbReference type="SAM" id="MobiDB-lite"/>
    </source>
</evidence>
<accession>A0A6A4T0Q0</accession>
<evidence type="ECO:0000256" key="11">
    <source>
        <dbReference type="SAM" id="Coils"/>
    </source>
</evidence>
<evidence type="ECO:0000313" key="18">
    <source>
        <dbReference type="EMBL" id="KAF0037590.1"/>
    </source>
</evidence>
<dbReference type="Pfam" id="PF00270">
    <property type="entry name" value="DEAD"/>
    <property type="match status" value="1"/>
</dbReference>
<evidence type="ECO:0000256" key="2">
    <source>
        <dbReference type="ARBA" id="ARBA00022734"/>
    </source>
</evidence>
<dbReference type="SUPFAM" id="SSF52540">
    <property type="entry name" value="P-loop containing nucleoside triphosphate hydrolases"/>
    <property type="match status" value="1"/>
</dbReference>
<dbReference type="PROSITE" id="PS51192">
    <property type="entry name" value="HELICASE_ATP_BIND_1"/>
    <property type="match status" value="1"/>
</dbReference>
<gene>
    <name evidence="18" type="ORF">F2P81_010464</name>
</gene>
<dbReference type="Proteomes" id="UP000438429">
    <property type="component" value="Unassembled WGS sequence"/>
</dbReference>
<evidence type="ECO:0000259" key="16">
    <source>
        <dbReference type="PROSITE" id="PS51194"/>
    </source>
</evidence>
<dbReference type="InterPro" id="IPR027417">
    <property type="entry name" value="P-loop_NTPase"/>
</dbReference>
<keyword evidence="5" id="KW-0347">Helicase</keyword>
<evidence type="ECO:0000256" key="8">
    <source>
        <dbReference type="ARBA" id="ARBA00023157"/>
    </source>
</evidence>
<keyword evidence="8" id="KW-1015">Disulfide bond</keyword>
<feature type="compositionally biased region" description="Polar residues" evidence="12">
    <location>
        <begin position="7"/>
        <end position="21"/>
    </location>
</feature>
<keyword evidence="4" id="KW-0378">Hydrolase</keyword>
<dbReference type="InterPro" id="IPR000629">
    <property type="entry name" value="RNA-helicase_DEAD-box_CS"/>
</dbReference>
<dbReference type="InterPro" id="IPR033989">
    <property type="entry name" value="CD209-like_CTLD"/>
</dbReference>
<dbReference type="PROSITE" id="PS00039">
    <property type="entry name" value="DEAD_ATP_HELICASE"/>
    <property type="match status" value="1"/>
</dbReference>
<evidence type="ECO:0000256" key="10">
    <source>
        <dbReference type="PROSITE-ProRule" id="PRU00552"/>
    </source>
</evidence>
<dbReference type="CDD" id="cd03590">
    <property type="entry name" value="CLECT_DC-SIGN_like"/>
    <property type="match status" value="1"/>
</dbReference>
<dbReference type="EC" id="3.6.4.13" evidence="1"/>
<feature type="coiled-coil region" evidence="11">
    <location>
        <begin position="90"/>
        <end position="131"/>
    </location>
</feature>
<feature type="compositionally biased region" description="Pro residues" evidence="12">
    <location>
        <begin position="1221"/>
        <end position="1253"/>
    </location>
</feature>
<protein>
    <recommendedName>
        <fullName evidence="1">RNA helicase</fullName>
        <ecNumber evidence="1">3.6.4.13</ecNumber>
    </recommendedName>
</protein>
<dbReference type="PROSITE" id="PS50041">
    <property type="entry name" value="C_TYPE_LECTIN_2"/>
    <property type="match status" value="2"/>
</dbReference>
<feature type="short sequence motif" description="Q motif" evidence="10">
    <location>
        <begin position="718"/>
        <end position="746"/>
    </location>
</feature>
<dbReference type="SMART" id="SM00490">
    <property type="entry name" value="HELICc"/>
    <property type="match status" value="1"/>
</dbReference>
<organism evidence="18 19">
    <name type="scientific">Scophthalmus maximus</name>
    <name type="common">Turbot</name>
    <name type="synonym">Psetta maxima</name>
    <dbReference type="NCBI Taxonomy" id="52904"/>
    <lineage>
        <taxon>Eukaryota</taxon>
        <taxon>Metazoa</taxon>
        <taxon>Chordata</taxon>
        <taxon>Craniata</taxon>
        <taxon>Vertebrata</taxon>
        <taxon>Euteleostomi</taxon>
        <taxon>Actinopterygii</taxon>
        <taxon>Neopterygii</taxon>
        <taxon>Teleostei</taxon>
        <taxon>Neoteleostei</taxon>
        <taxon>Acanthomorphata</taxon>
        <taxon>Carangaria</taxon>
        <taxon>Pleuronectiformes</taxon>
        <taxon>Pleuronectoidei</taxon>
        <taxon>Scophthalmidae</taxon>
        <taxon>Scophthalmus</taxon>
    </lineage>
</organism>
<dbReference type="PANTHER" id="PTHR47958">
    <property type="entry name" value="ATP-DEPENDENT RNA HELICASE DBP3"/>
    <property type="match status" value="1"/>
</dbReference>
<keyword evidence="11" id="KW-0175">Coiled coil</keyword>
<keyword evidence="13" id="KW-0472">Membrane</keyword>
<dbReference type="EMBL" id="VEVO01000009">
    <property type="protein sequence ID" value="KAF0037590.1"/>
    <property type="molecule type" value="Genomic_DNA"/>
</dbReference>
<dbReference type="CDD" id="cd18787">
    <property type="entry name" value="SF2_C_DEAD"/>
    <property type="match status" value="1"/>
</dbReference>
<dbReference type="SMART" id="SM00487">
    <property type="entry name" value="DEXDc"/>
    <property type="match status" value="1"/>
</dbReference>
<proteinExistence type="predicted"/>
<keyword evidence="3" id="KW-0547">Nucleotide-binding</keyword>
<evidence type="ECO:0000256" key="13">
    <source>
        <dbReference type="SAM" id="Phobius"/>
    </source>
</evidence>
<feature type="compositionally biased region" description="Gly residues" evidence="12">
    <location>
        <begin position="1151"/>
        <end position="1166"/>
    </location>
</feature>